<dbReference type="Proteomes" id="UP000573599">
    <property type="component" value="Unassembled WGS sequence"/>
</dbReference>
<organism evidence="1 2">
    <name type="scientific">Pedococcus badiiscoriae</name>
    <dbReference type="NCBI Taxonomy" id="642776"/>
    <lineage>
        <taxon>Bacteria</taxon>
        <taxon>Bacillati</taxon>
        <taxon>Actinomycetota</taxon>
        <taxon>Actinomycetes</taxon>
        <taxon>Micrococcales</taxon>
        <taxon>Intrasporangiaceae</taxon>
        <taxon>Pedococcus</taxon>
    </lineage>
</organism>
<reference evidence="1 2" key="1">
    <citation type="submission" date="2020-07" db="EMBL/GenBank/DDBJ databases">
        <title>Sequencing the genomes of 1000 actinobacteria strains.</title>
        <authorList>
            <person name="Klenk H.-P."/>
        </authorList>
    </citation>
    <scope>NUCLEOTIDE SEQUENCE [LARGE SCALE GENOMIC DNA]</scope>
    <source>
        <strain evidence="1 2">DSM 23987</strain>
    </source>
</reference>
<name>A0A852WR80_9MICO</name>
<gene>
    <name evidence="1" type="ORF">BJ986_002293</name>
</gene>
<dbReference type="RefSeq" id="WP_179422093.1">
    <property type="nucleotide sequence ID" value="NZ_JACCAB010000001.1"/>
</dbReference>
<proteinExistence type="predicted"/>
<sequence length="124" mass="14331">MEHLEMEHEPFERFEMELEDFLLHLGESLVALELSEAYSWNAEQAPDEVAWLFNAARIALIERDPATSDHWERNYRAFEASVNAAGWYLIRAFVTLARRHGIAVARDTFAAIRFDPSGRSPRPL</sequence>
<protein>
    <submittedName>
        <fullName evidence="1">Uncharacterized protein</fullName>
    </submittedName>
</protein>
<dbReference type="AlphaFoldDB" id="A0A852WR80"/>
<accession>A0A852WR80</accession>
<evidence type="ECO:0000313" key="1">
    <source>
        <dbReference type="EMBL" id="NYG07806.1"/>
    </source>
</evidence>
<dbReference type="EMBL" id="JACCAB010000001">
    <property type="protein sequence ID" value="NYG07806.1"/>
    <property type="molecule type" value="Genomic_DNA"/>
</dbReference>
<keyword evidence="2" id="KW-1185">Reference proteome</keyword>
<evidence type="ECO:0000313" key="2">
    <source>
        <dbReference type="Proteomes" id="UP000573599"/>
    </source>
</evidence>
<comment type="caution">
    <text evidence="1">The sequence shown here is derived from an EMBL/GenBank/DDBJ whole genome shotgun (WGS) entry which is preliminary data.</text>
</comment>